<organism evidence="3 4">
    <name type="scientific">Rhodnius prolixus</name>
    <name type="common">Triatomid bug</name>
    <dbReference type="NCBI Taxonomy" id="13249"/>
    <lineage>
        <taxon>Eukaryota</taxon>
        <taxon>Metazoa</taxon>
        <taxon>Ecdysozoa</taxon>
        <taxon>Arthropoda</taxon>
        <taxon>Hexapoda</taxon>
        <taxon>Insecta</taxon>
        <taxon>Pterygota</taxon>
        <taxon>Neoptera</taxon>
        <taxon>Paraneoptera</taxon>
        <taxon>Hemiptera</taxon>
        <taxon>Heteroptera</taxon>
        <taxon>Panheteroptera</taxon>
        <taxon>Cimicomorpha</taxon>
        <taxon>Reduviidae</taxon>
        <taxon>Triatominae</taxon>
        <taxon>Rhodnius</taxon>
    </lineage>
</organism>
<dbReference type="EMBL" id="ACPB03012045">
    <property type="status" value="NOT_ANNOTATED_CDS"/>
    <property type="molecule type" value="Genomic_DNA"/>
</dbReference>
<evidence type="ECO:0000256" key="2">
    <source>
        <dbReference type="ARBA" id="ARBA00022840"/>
    </source>
</evidence>
<dbReference type="STRING" id="13249.T1IA28"/>
<keyword evidence="2" id="KW-0067">ATP-binding</keyword>
<dbReference type="GO" id="GO:0004016">
    <property type="term" value="F:adenylate cyclase activity"/>
    <property type="evidence" value="ECO:0007669"/>
    <property type="project" value="TreeGrafter"/>
</dbReference>
<dbReference type="VEuPathDB" id="VectorBase:RPRC013149"/>
<dbReference type="Proteomes" id="UP000015103">
    <property type="component" value="Unassembled WGS sequence"/>
</dbReference>
<proteinExistence type="predicted"/>
<dbReference type="PANTHER" id="PTHR16305">
    <property type="entry name" value="TESTICULAR SOLUBLE ADENYLYL CYCLASE"/>
    <property type="match status" value="1"/>
</dbReference>
<sequence length="147" mass="16746">MIDDAHVLDSKSWLVLCEIVLLQNIITIVSIPNTWTVEDQNTIKFLNNPSVIIVRLSGLHLKDIGPLACQIMHVQALPTILPRVLHNLSGGNPGWIQTFLLSYLDSGLLRIKTMRKSDLNTLAYKRYSYKYFSRNVEVSFLSVWSSF</sequence>
<dbReference type="AlphaFoldDB" id="T1IA28"/>
<accession>T1IA28</accession>
<keyword evidence="1" id="KW-0547">Nucleotide-binding</keyword>
<keyword evidence="4" id="KW-1185">Reference proteome</keyword>
<evidence type="ECO:0000313" key="4">
    <source>
        <dbReference type="Proteomes" id="UP000015103"/>
    </source>
</evidence>
<dbReference type="HOGENOM" id="CLU_1770356_0_0_1"/>
<name>T1IA28_RHOPR</name>
<reference evidence="3" key="1">
    <citation type="submission" date="2015-05" db="UniProtKB">
        <authorList>
            <consortium name="EnsemblMetazoa"/>
        </authorList>
    </citation>
    <scope>IDENTIFICATION</scope>
</reference>
<dbReference type="GO" id="GO:0005737">
    <property type="term" value="C:cytoplasm"/>
    <property type="evidence" value="ECO:0007669"/>
    <property type="project" value="TreeGrafter"/>
</dbReference>
<dbReference type="GO" id="GO:0005524">
    <property type="term" value="F:ATP binding"/>
    <property type="evidence" value="ECO:0007669"/>
    <property type="project" value="UniProtKB-KW"/>
</dbReference>
<protein>
    <submittedName>
        <fullName evidence="3">Uncharacterized protein</fullName>
    </submittedName>
</protein>
<evidence type="ECO:0000313" key="3">
    <source>
        <dbReference type="EnsemblMetazoa" id="RPRC013149-PA"/>
    </source>
</evidence>
<dbReference type="EnsemblMetazoa" id="RPRC013149-RA">
    <property type="protein sequence ID" value="RPRC013149-PA"/>
    <property type="gene ID" value="RPRC013149"/>
</dbReference>
<dbReference type="PANTHER" id="PTHR16305:SF28">
    <property type="entry name" value="GUANYLATE CYCLASE DOMAIN-CONTAINING PROTEIN"/>
    <property type="match status" value="1"/>
</dbReference>
<evidence type="ECO:0000256" key="1">
    <source>
        <dbReference type="ARBA" id="ARBA00022741"/>
    </source>
</evidence>
<dbReference type="InParanoid" id="T1IA28"/>